<dbReference type="SUPFAM" id="SSF47384">
    <property type="entry name" value="Homodimeric domain of signal transducing histidine kinase"/>
    <property type="match status" value="1"/>
</dbReference>
<gene>
    <name evidence="10" type="ORF">A3K87_11660</name>
</gene>
<feature type="transmembrane region" description="Helical" evidence="7">
    <location>
        <begin position="165"/>
        <end position="183"/>
    </location>
</feature>
<dbReference type="GO" id="GO:0009927">
    <property type="term" value="F:histidine phosphotransfer kinase activity"/>
    <property type="evidence" value="ECO:0007669"/>
    <property type="project" value="TreeGrafter"/>
</dbReference>
<evidence type="ECO:0000256" key="3">
    <source>
        <dbReference type="ARBA" id="ARBA00022553"/>
    </source>
</evidence>
<protein>
    <recommendedName>
        <fullName evidence="2">histidine kinase</fullName>
        <ecNumber evidence="2">2.7.13.3</ecNumber>
    </recommendedName>
</protein>
<feature type="transmembrane region" description="Helical" evidence="7">
    <location>
        <begin position="86"/>
        <end position="110"/>
    </location>
</feature>
<dbReference type="SMART" id="SM00388">
    <property type="entry name" value="HisKA"/>
    <property type="match status" value="1"/>
</dbReference>
<name>A0AA91DS47_VARPD</name>
<comment type="caution">
    <text evidence="10">The sequence shown here is derived from an EMBL/GenBank/DDBJ whole genome shotgun (WGS) entry which is preliminary data.</text>
</comment>
<dbReference type="PANTHER" id="PTHR43047">
    <property type="entry name" value="TWO-COMPONENT HISTIDINE PROTEIN KINASE"/>
    <property type="match status" value="1"/>
</dbReference>
<keyword evidence="3 6" id="KW-0597">Phosphoprotein</keyword>
<dbReference type="Gene3D" id="3.40.50.2300">
    <property type="match status" value="1"/>
</dbReference>
<feature type="transmembrane region" description="Helical" evidence="7">
    <location>
        <begin position="20"/>
        <end position="46"/>
    </location>
</feature>
<dbReference type="Proteomes" id="UP000077852">
    <property type="component" value="Unassembled WGS sequence"/>
</dbReference>
<feature type="domain" description="Response regulatory" evidence="9">
    <location>
        <begin position="481"/>
        <end position="599"/>
    </location>
</feature>
<evidence type="ECO:0000256" key="7">
    <source>
        <dbReference type="SAM" id="Phobius"/>
    </source>
</evidence>
<dbReference type="FunFam" id="3.30.565.10:FF:000049">
    <property type="entry name" value="Two-component sensor histidine kinase"/>
    <property type="match status" value="1"/>
</dbReference>
<evidence type="ECO:0000256" key="1">
    <source>
        <dbReference type="ARBA" id="ARBA00000085"/>
    </source>
</evidence>
<proteinExistence type="predicted"/>
<dbReference type="CDD" id="cd00156">
    <property type="entry name" value="REC"/>
    <property type="match status" value="1"/>
</dbReference>
<evidence type="ECO:0000259" key="8">
    <source>
        <dbReference type="PROSITE" id="PS50109"/>
    </source>
</evidence>
<dbReference type="InterPro" id="IPR003661">
    <property type="entry name" value="HisK_dim/P_dom"/>
</dbReference>
<dbReference type="InterPro" id="IPR011006">
    <property type="entry name" value="CheY-like_superfamily"/>
</dbReference>
<dbReference type="InterPro" id="IPR036890">
    <property type="entry name" value="HATPase_C_sf"/>
</dbReference>
<dbReference type="SUPFAM" id="SSF52172">
    <property type="entry name" value="CheY-like"/>
    <property type="match status" value="1"/>
</dbReference>
<keyword evidence="7" id="KW-1133">Transmembrane helix</keyword>
<dbReference type="PRINTS" id="PR00344">
    <property type="entry name" value="BCTRLSENSOR"/>
</dbReference>
<evidence type="ECO:0000256" key="4">
    <source>
        <dbReference type="ARBA" id="ARBA00022679"/>
    </source>
</evidence>
<dbReference type="Pfam" id="PF00072">
    <property type="entry name" value="Response_reg"/>
    <property type="match status" value="1"/>
</dbReference>
<dbReference type="Pfam" id="PF00512">
    <property type="entry name" value="HisKA"/>
    <property type="match status" value="1"/>
</dbReference>
<evidence type="ECO:0000259" key="9">
    <source>
        <dbReference type="PROSITE" id="PS50110"/>
    </source>
</evidence>
<dbReference type="EMBL" id="LVHG01000033">
    <property type="protein sequence ID" value="OAK65491.1"/>
    <property type="molecule type" value="Genomic_DNA"/>
</dbReference>
<dbReference type="InterPro" id="IPR001789">
    <property type="entry name" value="Sig_transdc_resp-reg_receiver"/>
</dbReference>
<dbReference type="SMART" id="SM00387">
    <property type="entry name" value="HATPase_c"/>
    <property type="match status" value="1"/>
</dbReference>
<comment type="catalytic activity">
    <reaction evidence="1">
        <text>ATP + protein L-histidine = ADP + protein N-phospho-L-histidine.</text>
        <dbReference type="EC" id="2.7.13.3"/>
    </reaction>
</comment>
<evidence type="ECO:0000256" key="2">
    <source>
        <dbReference type="ARBA" id="ARBA00012438"/>
    </source>
</evidence>
<dbReference type="EC" id="2.7.13.3" evidence="2"/>
<dbReference type="InterPro" id="IPR036097">
    <property type="entry name" value="HisK_dim/P_sf"/>
</dbReference>
<dbReference type="GO" id="GO:0000155">
    <property type="term" value="F:phosphorelay sensor kinase activity"/>
    <property type="evidence" value="ECO:0007669"/>
    <property type="project" value="InterPro"/>
</dbReference>
<keyword evidence="5 10" id="KW-0418">Kinase</keyword>
<feature type="domain" description="Histidine kinase" evidence="8">
    <location>
        <begin position="227"/>
        <end position="441"/>
    </location>
</feature>
<dbReference type="SMART" id="SM00448">
    <property type="entry name" value="REC"/>
    <property type="match status" value="1"/>
</dbReference>
<reference evidence="10 11" key="1">
    <citation type="submission" date="2016-03" db="EMBL/GenBank/DDBJ databases">
        <title>Genome sequence of Variovorax paradoxus KB5.</title>
        <authorList>
            <person name="Jeong H."/>
            <person name="Hong C.E."/>
            <person name="Jo S.H."/>
            <person name="Park J.M."/>
        </authorList>
    </citation>
    <scope>NUCLEOTIDE SEQUENCE [LARGE SCALE GENOMIC DNA]</scope>
    <source>
        <strain evidence="10 11">KB5</strain>
    </source>
</reference>
<dbReference type="AlphaFoldDB" id="A0AA91DS47"/>
<dbReference type="RefSeq" id="WP_081267186.1">
    <property type="nucleotide sequence ID" value="NZ_LVHG01000033.1"/>
</dbReference>
<evidence type="ECO:0000256" key="5">
    <source>
        <dbReference type="ARBA" id="ARBA00022777"/>
    </source>
</evidence>
<feature type="transmembrane region" description="Helical" evidence="7">
    <location>
        <begin position="52"/>
        <end position="74"/>
    </location>
</feature>
<keyword evidence="7" id="KW-0812">Transmembrane</keyword>
<dbReference type="SUPFAM" id="SSF55874">
    <property type="entry name" value="ATPase domain of HSP90 chaperone/DNA topoisomerase II/histidine kinase"/>
    <property type="match status" value="1"/>
</dbReference>
<dbReference type="CDD" id="cd00082">
    <property type="entry name" value="HisKA"/>
    <property type="match status" value="1"/>
</dbReference>
<dbReference type="InterPro" id="IPR003594">
    <property type="entry name" value="HATPase_dom"/>
</dbReference>
<evidence type="ECO:0000313" key="11">
    <source>
        <dbReference type="Proteomes" id="UP000077852"/>
    </source>
</evidence>
<dbReference type="InterPro" id="IPR004358">
    <property type="entry name" value="Sig_transdc_His_kin-like_C"/>
</dbReference>
<dbReference type="Gene3D" id="3.30.565.10">
    <property type="entry name" value="Histidine kinase-like ATPase, C-terminal domain"/>
    <property type="match status" value="1"/>
</dbReference>
<dbReference type="InterPro" id="IPR005467">
    <property type="entry name" value="His_kinase_dom"/>
</dbReference>
<dbReference type="CDD" id="cd00075">
    <property type="entry name" value="HATPase"/>
    <property type="match status" value="1"/>
</dbReference>
<feature type="transmembrane region" description="Helical" evidence="7">
    <location>
        <begin position="141"/>
        <end position="159"/>
    </location>
</feature>
<keyword evidence="4" id="KW-0808">Transferase</keyword>
<dbReference type="Pfam" id="PF02518">
    <property type="entry name" value="HATPase_c"/>
    <property type="match status" value="1"/>
</dbReference>
<organism evidence="10 11">
    <name type="scientific">Variovorax paradoxus</name>
    <dbReference type="NCBI Taxonomy" id="34073"/>
    <lineage>
        <taxon>Bacteria</taxon>
        <taxon>Pseudomonadati</taxon>
        <taxon>Pseudomonadota</taxon>
        <taxon>Betaproteobacteria</taxon>
        <taxon>Burkholderiales</taxon>
        <taxon>Comamonadaceae</taxon>
        <taxon>Variovorax</taxon>
    </lineage>
</organism>
<evidence type="ECO:0000313" key="10">
    <source>
        <dbReference type="EMBL" id="OAK65491.1"/>
    </source>
</evidence>
<dbReference type="PANTHER" id="PTHR43047:SF9">
    <property type="entry name" value="HISTIDINE KINASE"/>
    <property type="match status" value="1"/>
</dbReference>
<dbReference type="Gene3D" id="1.10.287.130">
    <property type="match status" value="1"/>
</dbReference>
<dbReference type="PROSITE" id="PS50109">
    <property type="entry name" value="HIS_KIN"/>
    <property type="match status" value="1"/>
</dbReference>
<keyword evidence="7" id="KW-0472">Membrane</keyword>
<dbReference type="PROSITE" id="PS50110">
    <property type="entry name" value="RESPONSE_REGULATORY"/>
    <property type="match status" value="1"/>
</dbReference>
<accession>A0AA91DS47</accession>
<dbReference type="GO" id="GO:0005886">
    <property type="term" value="C:plasma membrane"/>
    <property type="evidence" value="ECO:0007669"/>
    <property type="project" value="TreeGrafter"/>
</dbReference>
<sequence>MTAPSSPSESERIFEVQLSVLLRSFPFALAGSVISACVVAYVMLAVVPRTQVAAWISATLLVAAFRFGAMLYYARTRSRPGAGERWLRQMVFGNIASGILWGLPFAYWTFFVPLEYQLFFLVILLGLGTGATYSNYMVLPAVYAFVVPTFAPTFVALAAQPSAVNLALVSSGAAYLVATVAFIHRMNRTHLNALRLGYENLALLQQVRLEKEAAERSDLEKSRFLAAASHDLRQPVHAMSLFLGLLANERLSSHGRYLLDNITKASAAMGHLFDALLNISRLDAGVIHPRIQGFALDRLLDQIRTEYTPQARQKGLVLKVRPCAAFVRSDPMLLERILRNLVSNAIAHTPHGRVLIGCRRRGGDAVRIEVWDTGPGIPQHEHERIFWEFHQLRNPERDRGKGLGLGLAIVRRTAALLGHPLSLHSAEGRGTVFMLSVDAQQQASAQDITGAEGGVTAATQARAPVAATQAHAHAKPATGQLILVIDDDAQNREGLRLLLESWGHRVIAAAGPDELVEQIAEVPGKPGLIVSDYRLRDHETGIEAIDRLHEEYNDSAIPALLVSGDTDPARLIEAAARSIPILHKPVEVDALREWVDRLLLAADGNARPREAEPG</sequence>
<feature type="modified residue" description="4-aspartylphosphate" evidence="6">
    <location>
        <position position="532"/>
    </location>
</feature>
<evidence type="ECO:0000256" key="6">
    <source>
        <dbReference type="PROSITE-ProRule" id="PRU00169"/>
    </source>
</evidence>